<comment type="cofactor">
    <cofactor evidence="8">
        <name>dipyrromethane</name>
        <dbReference type="ChEBI" id="CHEBI:60342"/>
    </cofactor>
    <text evidence="8">Binds 1 dipyrromethane group covalently.</text>
</comment>
<evidence type="ECO:0000256" key="2">
    <source>
        <dbReference type="ARBA" id="ARBA00004735"/>
    </source>
</evidence>
<dbReference type="HAMAP" id="MF_00260">
    <property type="entry name" value="Porphobil_deam"/>
    <property type="match status" value="1"/>
</dbReference>
<keyword evidence="6 8" id="KW-0627">Porphyrin biosynthesis</keyword>
<dbReference type="InterPro" id="IPR022419">
    <property type="entry name" value="Porphobilin_deaminase_cofac_BS"/>
</dbReference>
<dbReference type="EC" id="2.5.1.61" evidence="8"/>
<dbReference type="InterPro" id="IPR000860">
    <property type="entry name" value="HemC"/>
</dbReference>
<dbReference type="NCBIfam" id="TIGR00212">
    <property type="entry name" value="hemC"/>
    <property type="match status" value="1"/>
</dbReference>
<gene>
    <name evidence="8" type="primary">hemC</name>
    <name evidence="11" type="ORF">BSZ37_12225</name>
</gene>
<dbReference type="OrthoDB" id="9810298at2"/>
<comment type="pathway">
    <text evidence="2">Porphyrin-containing compound metabolism; protoporphyrin-IX biosynthesis; coproporphyrinogen-III from 5-aminolevulinate: step 2/4.</text>
</comment>
<evidence type="ECO:0000259" key="9">
    <source>
        <dbReference type="Pfam" id="PF01379"/>
    </source>
</evidence>
<dbReference type="FunFam" id="3.40.190.10:FF:000005">
    <property type="entry name" value="Porphobilinogen deaminase"/>
    <property type="match status" value="1"/>
</dbReference>
<dbReference type="PANTHER" id="PTHR11557">
    <property type="entry name" value="PORPHOBILINOGEN DEAMINASE"/>
    <property type="match status" value="1"/>
</dbReference>
<dbReference type="FunFam" id="3.40.190.10:FF:000004">
    <property type="entry name" value="Porphobilinogen deaminase"/>
    <property type="match status" value="1"/>
</dbReference>
<dbReference type="InterPro" id="IPR036803">
    <property type="entry name" value="Porphobilinogen_deaminase_C_sf"/>
</dbReference>
<comment type="miscellaneous">
    <text evidence="8">The porphobilinogen subunits are added to the dipyrromethane group.</text>
</comment>
<dbReference type="GO" id="GO:0005737">
    <property type="term" value="C:cytoplasm"/>
    <property type="evidence" value="ECO:0007669"/>
    <property type="project" value="UniProtKB-UniRule"/>
</dbReference>
<evidence type="ECO:0000256" key="8">
    <source>
        <dbReference type="HAMAP-Rule" id="MF_00260"/>
    </source>
</evidence>
<dbReference type="Pfam" id="PF01379">
    <property type="entry name" value="Porphobil_deam"/>
    <property type="match status" value="1"/>
</dbReference>
<evidence type="ECO:0000256" key="5">
    <source>
        <dbReference type="ARBA" id="ARBA00022679"/>
    </source>
</evidence>
<dbReference type="RefSeq" id="WP_095510805.1">
    <property type="nucleotide sequence ID" value="NZ_MQWD01000001.1"/>
</dbReference>
<evidence type="ECO:0000256" key="6">
    <source>
        <dbReference type="ARBA" id="ARBA00023244"/>
    </source>
</evidence>
<keyword evidence="5 8" id="KW-0808">Transferase</keyword>
<comment type="similarity">
    <text evidence="3 8">Belongs to the HMBS family.</text>
</comment>
<dbReference type="InterPro" id="IPR022418">
    <property type="entry name" value="Porphobilinogen_deaminase_C"/>
</dbReference>
<proteinExistence type="inferred from homology"/>
<dbReference type="Gene3D" id="3.40.190.10">
    <property type="entry name" value="Periplasmic binding protein-like II"/>
    <property type="match status" value="2"/>
</dbReference>
<feature type="modified residue" description="S-(dipyrrolylmethanemethyl)cysteine" evidence="8">
    <location>
        <position position="241"/>
    </location>
</feature>
<comment type="catalytic activity">
    <reaction evidence="7 8">
        <text>4 porphobilinogen + H2O = hydroxymethylbilane + 4 NH4(+)</text>
        <dbReference type="Rhea" id="RHEA:13185"/>
        <dbReference type="ChEBI" id="CHEBI:15377"/>
        <dbReference type="ChEBI" id="CHEBI:28938"/>
        <dbReference type="ChEBI" id="CHEBI:57845"/>
        <dbReference type="ChEBI" id="CHEBI:58126"/>
        <dbReference type="EC" id="2.5.1.61"/>
    </reaction>
</comment>
<evidence type="ECO:0000256" key="1">
    <source>
        <dbReference type="ARBA" id="ARBA00002869"/>
    </source>
</evidence>
<comment type="subunit">
    <text evidence="4 8">Monomer.</text>
</comment>
<dbReference type="PANTHER" id="PTHR11557:SF0">
    <property type="entry name" value="PORPHOBILINOGEN DEAMINASE"/>
    <property type="match status" value="1"/>
</dbReference>
<dbReference type="Pfam" id="PF03900">
    <property type="entry name" value="Porphobil_deamC"/>
    <property type="match status" value="1"/>
</dbReference>
<dbReference type="GO" id="GO:0004418">
    <property type="term" value="F:hydroxymethylbilane synthase activity"/>
    <property type="evidence" value="ECO:0007669"/>
    <property type="project" value="UniProtKB-UniRule"/>
</dbReference>
<reference evidence="11 12" key="1">
    <citation type="submission" date="2016-11" db="EMBL/GenBank/DDBJ databases">
        <title>Study of marine rhodopsin-containing bacteria.</title>
        <authorList>
            <person name="Yoshizawa S."/>
            <person name="Kumagai Y."/>
            <person name="Kogure K."/>
        </authorList>
    </citation>
    <scope>NUCLEOTIDE SEQUENCE [LARGE SCALE GENOMIC DNA]</scope>
    <source>
        <strain evidence="11 12">SAORIC-28</strain>
    </source>
</reference>
<dbReference type="AlphaFoldDB" id="A0A271J353"/>
<dbReference type="PROSITE" id="PS00533">
    <property type="entry name" value="PORPHOBILINOGEN_DEAM"/>
    <property type="match status" value="1"/>
</dbReference>
<protein>
    <recommendedName>
        <fullName evidence="8">Porphobilinogen deaminase</fullName>
        <shortName evidence="8">PBG</shortName>
        <ecNumber evidence="8">2.5.1.61</ecNumber>
    </recommendedName>
    <alternativeName>
        <fullName evidence="8">Hydroxymethylbilane synthase</fullName>
        <shortName evidence="8">HMBS</shortName>
    </alternativeName>
    <alternativeName>
        <fullName evidence="8">Pre-uroporphyrinogen synthase</fullName>
    </alternativeName>
</protein>
<dbReference type="PIRSF" id="PIRSF001438">
    <property type="entry name" value="4pyrrol_synth_OHMeBilane_synth"/>
    <property type="match status" value="1"/>
</dbReference>
<dbReference type="EMBL" id="MQWD01000001">
    <property type="protein sequence ID" value="PAP77139.1"/>
    <property type="molecule type" value="Genomic_DNA"/>
</dbReference>
<comment type="caution">
    <text evidence="11">The sequence shown here is derived from an EMBL/GenBank/DDBJ whole genome shotgun (WGS) entry which is preliminary data.</text>
</comment>
<dbReference type="PRINTS" id="PR00151">
    <property type="entry name" value="PORPHBDMNASE"/>
</dbReference>
<dbReference type="SUPFAM" id="SSF53850">
    <property type="entry name" value="Periplasmic binding protein-like II"/>
    <property type="match status" value="1"/>
</dbReference>
<keyword evidence="12" id="KW-1185">Reference proteome</keyword>
<evidence type="ECO:0000256" key="4">
    <source>
        <dbReference type="ARBA" id="ARBA00011245"/>
    </source>
</evidence>
<sequence length="309" mass="32274">MPDVLRLGTRTSRLATWQAEHVAAALQRAWPGLEVEFVPFVTKGDKTLDQPLPEIGGKGLFTAELEASLLDGRIDLAVHSLKDLPTEDPAGLTVGATAERADPRDAWISPEGLHLDELPGGAVVGTSSLRRGAQLLRARPDLVIRSIRGNVETRIRKVHEEDYHAGVLALAGLMRLEIEDRAQSVLDLDTMLPAPGQAALGIQVRADGGEAARLVAALDHPATRAAVTAERAFLAGLGGGCSAPIAALAEVSGDRLTFRGRVVSTDGARTVAVEADGPFDPDAARSSGLALGRDAAATALDGGARDLLP</sequence>
<evidence type="ECO:0000313" key="11">
    <source>
        <dbReference type="EMBL" id="PAP77139.1"/>
    </source>
</evidence>
<evidence type="ECO:0000259" key="10">
    <source>
        <dbReference type="Pfam" id="PF03900"/>
    </source>
</evidence>
<evidence type="ECO:0000313" key="12">
    <source>
        <dbReference type="Proteomes" id="UP000216339"/>
    </source>
</evidence>
<dbReference type="SUPFAM" id="SSF54782">
    <property type="entry name" value="Porphobilinogen deaminase (hydroxymethylbilane synthase), C-terminal domain"/>
    <property type="match status" value="1"/>
</dbReference>
<dbReference type="Gene3D" id="3.30.160.40">
    <property type="entry name" value="Porphobilinogen deaminase, C-terminal domain"/>
    <property type="match status" value="1"/>
</dbReference>
<evidence type="ECO:0000256" key="7">
    <source>
        <dbReference type="ARBA" id="ARBA00048169"/>
    </source>
</evidence>
<dbReference type="CDD" id="cd13646">
    <property type="entry name" value="PBP2_EcHMBS_like"/>
    <property type="match status" value="1"/>
</dbReference>
<accession>A0A271J353</accession>
<dbReference type="Proteomes" id="UP000216339">
    <property type="component" value="Unassembled WGS sequence"/>
</dbReference>
<feature type="domain" description="Porphobilinogen deaminase C-terminal" evidence="10">
    <location>
        <begin position="226"/>
        <end position="293"/>
    </location>
</feature>
<evidence type="ECO:0000256" key="3">
    <source>
        <dbReference type="ARBA" id="ARBA00005638"/>
    </source>
</evidence>
<organism evidence="11 12">
    <name type="scientific">Rubrivirga marina</name>
    <dbReference type="NCBI Taxonomy" id="1196024"/>
    <lineage>
        <taxon>Bacteria</taxon>
        <taxon>Pseudomonadati</taxon>
        <taxon>Rhodothermota</taxon>
        <taxon>Rhodothermia</taxon>
        <taxon>Rhodothermales</taxon>
        <taxon>Rubricoccaceae</taxon>
        <taxon>Rubrivirga</taxon>
    </lineage>
</organism>
<feature type="domain" description="Porphobilinogen deaminase N-terminal" evidence="9">
    <location>
        <begin position="5"/>
        <end position="209"/>
    </location>
</feature>
<comment type="function">
    <text evidence="1 8">Tetrapolymerization of the monopyrrole PBG into the hydroxymethylbilane pre-uroporphyrinogen in several discrete steps.</text>
</comment>
<name>A0A271J353_9BACT</name>
<dbReference type="GO" id="GO:0006782">
    <property type="term" value="P:protoporphyrinogen IX biosynthetic process"/>
    <property type="evidence" value="ECO:0007669"/>
    <property type="project" value="UniProtKB-UniRule"/>
</dbReference>
<dbReference type="InterPro" id="IPR022417">
    <property type="entry name" value="Porphobilin_deaminase_N"/>
</dbReference>